<comment type="caution">
    <text evidence="1">The sequence shown here is derived from an EMBL/GenBank/DDBJ whole genome shotgun (WGS) entry which is preliminary data.</text>
</comment>
<evidence type="ECO:0000313" key="2">
    <source>
        <dbReference type="Proteomes" id="UP000886998"/>
    </source>
</evidence>
<protein>
    <submittedName>
        <fullName evidence="1">Uncharacterized protein</fullName>
    </submittedName>
</protein>
<gene>
    <name evidence="1" type="ORF">TNIN_443221</name>
</gene>
<sequence>MKYKSQWLQLTEEELRVVEAKRVSAPCANQLHQHFVDGTDRFGSHLKLFIADMRWPLWDDARLLNTPRNSCF</sequence>
<evidence type="ECO:0000313" key="1">
    <source>
        <dbReference type="EMBL" id="GFY51328.1"/>
    </source>
</evidence>
<reference evidence="1" key="1">
    <citation type="submission" date="2020-08" db="EMBL/GenBank/DDBJ databases">
        <title>Multicomponent nature underlies the extraordinary mechanical properties of spider dragline silk.</title>
        <authorList>
            <person name="Kono N."/>
            <person name="Nakamura H."/>
            <person name="Mori M."/>
            <person name="Yoshida Y."/>
            <person name="Ohtoshi R."/>
            <person name="Malay A.D."/>
            <person name="Moran D.A.P."/>
            <person name="Tomita M."/>
            <person name="Numata K."/>
            <person name="Arakawa K."/>
        </authorList>
    </citation>
    <scope>NUCLEOTIDE SEQUENCE</scope>
</reference>
<dbReference type="AlphaFoldDB" id="A0A8X6XDE1"/>
<keyword evidence="2" id="KW-1185">Reference proteome</keyword>
<name>A0A8X6XDE1_9ARAC</name>
<dbReference type="Proteomes" id="UP000886998">
    <property type="component" value="Unassembled WGS sequence"/>
</dbReference>
<proteinExistence type="predicted"/>
<organism evidence="1 2">
    <name type="scientific">Trichonephila inaurata madagascariensis</name>
    <dbReference type="NCBI Taxonomy" id="2747483"/>
    <lineage>
        <taxon>Eukaryota</taxon>
        <taxon>Metazoa</taxon>
        <taxon>Ecdysozoa</taxon>
        <taxon>Arthropoda</taxon>
        <taxon>Chelicerata</taxon>
        <taxon>Arachnida</taxon>
        <taxon>Araneae</taxon>
        <taxon>Araneomorphae</taxon>
        <taxon>Entelegynae</taxon>
        <taxon>Araneoidea</taxon>
        <taxon>Nephilidae</taxon>
        <taxon>Trichonephila</taxon>
        <taxon>Trichonephila inaurata</taxon>
    </lineage>
</organism>
<accession>A0A8X6XDE1</accession>
<dbReference type="EMBL" id="BMAV01008025">
    <property type="protein sequence ID" value="GFY51328.1"/>
    <property type="molecule type" value="Genomic_DNA"/>
</dbReference>